<dbReference type="GO" id="GO:0005975">
    <property type="term" value="P:carbohydrate metabolic process"/>
    <property type="evidence" value="ECO:0007669"/>
    <property type="project" value="UniProtKB-ARBA"/>
</dbReference>
<dbReference type="EMBL" id="CP073767">
    <property type="protein sequence ID" value="UWZ52116.1"/>
    <property type="molecule type" value="Genomic_DNA"/>
</dbReference>
<dbReference type="PANTHER" id="PTHR19328:SF75">
    <property type="entry name" value="ALDOSE SUGAR DEHYDROGENASE YLII"/>
    <property type="match status" value="1"/>
</dbReference>
<dbReference type="Pfam" id="PF07995">
    <property type="entry name" value="GSDH"/>
    <property type="match status" value="1"/>
</dbReference>
<evidence type="ECO:0000256" key="2">
    <source>
        <dbReference type="SAM" id="SignalP"/>
    </source>
</evidence>
<dbReference type="InterPro" id="IPR000601">
    <property type="entry name" value="PKD_dom"/>
</dbReference>
<dbReference type="PROSITE" id="PS50093">
    <property type="entry name" value="PKD"/>
    <property type="match status" value="1"/>
</dbReference>
<dbReference type="Pfam" id="PF18911">
    <property type="entry name" value="PKD_4"/>
    <property type="match status" value="1"/>
</dbReference>
<keyword evidence="2" id="KW-0732">Signal</keyword>
<feature type="domain" description="PA14" evidence="4">
    <location>
        <begin position="1039"/>
        <end position="1175"/>
    </location>
</feature>
<dbReference type="PROSITE" id="PS51820">
    <property type="entry name" value="PA14"/>
    <property type="match status" value="5"/>
</dbReference>
<evidence type="ECO:0000259" key="4">
    <source>
        <dbReference type="PROSITE" id="PS51820"/>
    </source>
</evidence>
<reference evidence="5" key="1">
    <citation type="submission" date="2021-04" db="EMBL/GenBank/DDBJ databases">
        <title>Dactylosporangium aurantiacum NRRL B-8018 full assembly.</title>
        <authorList>
            <person name="Hartkoorn R.C."/>
            <person name="Beaudoing E."/>
            <person name="Hot D."/>
        </authorList>
    </citation>
    <scope>NUCLEOTIDE SEQUENCE</scope>
    <source>
        <strain evidence="5">NRRL B-8018</strain>
    </source>
</reference>
<feature type="compositionally biased region" description="Polar residues" evidence="1">
    <location>
        <begin position="372"/>
        <end position="392"/>
    </location>
</feature>
<dbReference type="CDD" id="cd00146">
    <property type="entry name" value="PKD"/>
    <property type="match status" value="1"/>
</dbReference>
<keyword evidence="6" id="KW-1185">Reference proteome</keyword>
<dbReference type="SMART" id="SM00089">
    <property type="entry name" value="PKD"/>
    <property type="match status" value="1"/>
</dbReference>
<feature type="region of interest" description="Disordered" evidence="1">
    <location>
        <begin position="371"/>
        <end position="393"/>
    </location>
</feature>
<dbReference type="Gene3D" id="3.90.182.10">
    <property type="entry name" value="Toxin - Anthrax Protective Antigen,domain 1"/>
    <property type="match status" value="4"/>
</dbReference>
<gene>
    <name evidence="5" type="ORF">Daura_36280</name>
</gene>
<evidence type="ECO:0000256" key="1">
    <source>
        <dbReference type="SAM" id="MobiDB-lite"/>
    </source>
</evidence>
<feature type="chain" id="PRO_5040145073" evidence="2">
    <location>
        <begin position="27"/>
        <end position="1293"/>
    </location>
</feature>
<evidence type="ECO:0000313" key="6">
    <source>
        <dbReference type="Proteomes" id="UP001058003"/>
    </source>
</evidence>
<accession>A0A9Q9IBJ3</accession>
<dbReference type="SUPFAM" id="SSF56988">
    <property type="entry name" value="Anthrax protective antigen"/>
    <property type="match status" value="5"/>
</dbReference>
<dbReference type="SUPFAM" id="SSF49299">
    <property type="entry name" value="PKD domain"/>
    <property type="match status" value="1"/>
</dbReference>
<organism evidence="5 6">
    <name type="scientific">Dactylosporangium aurantiacum</name>
    <dbReference type="NCBI Taxonomy" id="35754"/>
    <lineage>
        <taxon>Bacteria</taxon>
        <taxon>Bacillati</taxon>
        <taxon>Actinomycetota</taxon>
        <taxon>Actinomycetes</taxon>
        <taxon>Micromonosporales</taxon>
        <taxon>Micromonosporaceae</taxon>
        <taxon>Dactylosporangium</taxon>
    </lineage>
</organism>
<dbReference type="Proteomes" id="UP001058003">
    <property type="component" value="Chromosome"/>
</dbReference>
<feature type="domain" description="PKD" evidence="3">
    <location>
        <begin position="369"/>
        <end position="450"/>
    </location>
</feature>
<sequence>MRRYLAFAAVLTLVASLVGPVSPAVAATPAGFATQLVLGAGLDGPSGFEIAPDGRIFILERSGKIKIFKDGRLLPEPFADLPSEASGDRGLIGVAFDPAFGVANHYVYFYYTGHDLLNHLVRFDASGDIGTDGPYTIFQTQSPSQLLHVGGSIRFGPDGKLYFAVGDNGYPPNAQDLSNPHGKILRINPDGTIPPDNPFAGQPGKLGAIWAYGFRNPWRFQFDSATGRLYGGDVGDYTWEELNLIVKGGNYGWPVNEGRCTTTCAGYREPLHAYNHDGGSGAVTAGPVYHGGQFPAEYQGSMFFGDYSRGFIKRALLDDAGQITQVVDFDPDAGSVVDLKVAPDGSLYYITYFPGQLYRISYSLAGNAPTVRASSDSTGGQQPLTVHFSSAGTADPDGDDLTYVWDLGDGTTSTAPNPAKTYPSVGVYPVTLRVSDGQHTVTSRPIVVQVGTPPAVRVAAPADGARYDSGDTVTYNAFGTDAAGYDVSDGDIKTEIFLHHNTHVHPFLGPLTGRVGTFTIPVTGEASADTWFEIAVHVTDRNGLTSSKSVFIYPRTSLMTFTTSPPGLGLTLDGVPVPSPDTVHGVVGFQREIAAPPTAVAADGTVYHFTGWSDGGAIRHFITTPATAMDSTATWTATYAPSAPFLGEYFNNPDLAGPPALTRQDPKVDFIWSVQPPGPGVDADHFSARWSKTQFFAAGRYRFTVASDDGARLYLDDELVIDQWHDQGPTAYDHVADLAAGAHKVRLEFYDNVVDASAKLTWETTPDQPRDTFTAEYWNTPGAGTAPTIPATRPQLTRDEPAVDHDWVLGSPDPVIDADHFVARYTRPLTLTAGYYDFTTTSDDGVRLWVDGQLVIDHWGDQGVTTYTARLALGGGAHTIVMEYYENAAGALARLTWDRAGDLPPAPAYTATYWNTPGAGSQPSIPARVPDLVRAEPAIDHRYGDGGPGDGIGVDHFVAVYTRTDVLPSGLYRFSGAADDGVRVYVDDQLVLAKWQEQNEEFTADRLLSGGPHTIRVEYYENAAGARLQFGYRRVGDLTSPPGWDGAYYRGTDLAGPPAILRQDTAVDFDWGLGAPGPGVPADGFSARWTRTDTLAAGVYTFKLLADDGARLWVDGVLVLDEWRDQPPSTFVVQRNLAEGAHVIVVEYYERAAGAIARLSYDKTADPPPPTPWTASFYADPTATGIPVLTRQDLAVDHDWGLQAPADGVPADGFSARWTRTDHLPGGTYRITATSDDGIRVSIDGAVVIDGWSDHPPTTYTYETALAEGEHTFTVEYFDSGGGALARCSVIRL</sequence>
<feature type="domain" description="PA14" evidence="4">
    <location>
        <begin position="1168"/>
        <end position="1293"/>
    </location>
</feature>
<protein>
    <submittedName>
        <fullName evidence="5">PQQ-dependent sugar dehydrogenase</fullName>
    </submittedName>
</protein>
<dbReference type="InterPro" id="IPR037524">
    <property type="entry name" value="PA14/GLEYA"/>
</dbReference>
<dbReference type="Pfam" id="PF07691">
    <property type="entry name" value="PA14"/>
    <property type="match status" value="5"/>
</dbReference>
<feature type="domain" description="PA14" evidence="4">
    <location>
        <begin position="768"/>
        <end position="913"/>
    </location>
</feature>
<dbReference type="InterPro" id="IPR035986">
    <property type="entry name" value="PKD_dom_sf"/>
</dbReference>
<dbReference type="SMART" id="SM00758">
    <property type="entry name" value="PA14"/>
    <property type="match status" value="5"/>
</dbReference>
<dbReference type="Gene3D" id="2.120.10.30">
    <property type="entry name" value="TolB, C-terminal domain"/>
    <property type="match status" value="1"/>
</dbReference>
<dbReference type="PANTHER" id="PTHR19328">
    <property type="entry name" value="HEDGEHOG-INTERACTING PROTEIN"/>
    <property type="match status" value="1"/>
</dbReference>
<evidence type="ECO:0000313" key="5">
    <source>
        <dbReference type="EMBL" id="UWZ52116.1"/>
    </source>
</evidence>
<dbReference type="InterPro" id="IPR011041">
    <property type="entry name" value="Quinoprot_gluc/sorb_DH_b-prop"/>
</dbReference>
<feature type="signal peptide" evidence="2">
    <location>
        <begin position="1"/>
        <end position="26"/>
    </location>
</feature>
<dbReference type="InterPro" id="IPR012938">
    <property type="entry name" value="Glc/Sorbosone_DH"/>
</dbReference>
<dbReference type="RefSeq" id="WP_162189781.1">
    <property type="nucleotide sequence ID" value="NZ_CP073767.1"/>
</dbReference>
<evidence type="ECO:0000259" key="3">
    <source>
        <dbReference type="PROSITE" id="PS50093"/>
    </source>
</evidence>
<dbReference type="InterPro" id="IPR013783">
    <property type="entry name" value="Ig-like_fold"/>
</dbReference>
<dbReference type="Gene3D" id="2.60.40.10">
    <property type="entry name" value="Immunoglobulins"/>
    <property type="match status" value="1"/>
</dbReference>
<name>A0A9Q9IBJ3_9ACTN</name>
<proteinExistence type="predicted"/>
<dbReference type="InterPro" id="IPR011658">
    <property type="entry name" value="PA14_dom"/>
</dbReference>
<feature type="domain" description="PA14" evidence="4">
    <location>
        <begin position="904"/>
        <end position="1047"/>
    </location>
</feature>
<dbReference type="SUPFAM" id="SSF50952">
    <property type="entry name" value="Soluble quinoprotein glucose dehydrogenase"/>
    <property type="match status" value="1"/>
</dbReference>
<dbReference type="InterPro" id="IPR022409">
    <property type="entry name" value="PKD/Chitinase_dom"/>
</dbReference>
<dbReference type="KEGG" id="daur:Daura_36280"/>
<feature type="domain" description="PA14" evidence="4">
    <location>
        <begin position="640"/>
        <end position="776"/>
    </location>
</feature>
<dbReference type="InterPro" id="IPR011042">
    <property type="entry name" value="6-blade_b-propeller_TolB-like"/>
</dbReference>
<dbReference type="Gene3D" id="2.60.120.380">
    <property type="match status" value="1"/>
</dbReference>